<comment type="caution">
    <text evidence="2">The sequence shown here is derived from an EMBL/GenBank/DDBJ whole genome shotgun (WGS) entry which is preliminary data.</text>
</comment>
<dbReference type="AlphaFoldDB" id="A0A5C8Z5B5"/>
<feature type="transmembrane region" description="Helical" evidence="1">
    <location>
        <begin position="37"/>
        <end position="59"/>
    </location>
</feature>
<evidence type="ECO:0000313" key="2">
    <source>
        <dbReference type="EMBL" id="TXR52321.1"/>
    </source>
</evidence>
<feature type="transmembrane region" description="Helical" evidence="1">
    <location>
        <begin position="71"/>
        <end position="93"/>
    </location>
</feature>
<dbReference type="PANTHER" id="PTHR38441:SF1">
    <property type="entry name" value="MEMBRANE PROTEIN"/>
    <property type="match status" value="1"/>
</dbReference>
<dbReference type="SUPFAM" id="SSF103473">
    <property type="entry name" value="MFS general substrate transporter"/>
    <property type="match status" value="1"/>
</dbReference>
<keyword evidence="3" id="KW-1185">Reference proteome</keyword>
<dbReference type="RefSeq" id="WP_147928158.1">
    <property type="nucleotide sequence ID" value="NZ_VKAC01000015.1"/>
</dbReference>
<dbReference type="InterPro" id="IPR036259">
    <property type="entry name" value="MFS_trans_sf"/>
</dbReference>
<sequence length="125" mass="13963">MSTERRTVSDGRGVPPDLEAVRRSEEFEALRRSFRRVVFPTTAAFLAWYALYVLLAAYAPELMGTRLGGTTITLGLVLGLGQFATTFAITMAYRRWADRRFDARAEALRERITGTSAGSTREVQP</sequence>
<evidence type="ECO:0000256" key="1">
    <source>
        <dbReference type="SAM" id="Phobius"/>
    </source>
</evidence>
<gene>
    <name evidence="2" type="ORF">FMM08_20245</name>
</gene>
<dbReference type="Pfam" id="PF04341">
    <property type="entry name" value="DUF485"/>
    <property type="match status" value="1"/>
</dbReference>
<keyword evidence="1" id="KW-1133">Transmembrane helix</keyword>
<accession>A0A5C8Z5B5</accession>
<dbReference type="Proteomes" id="UP000321234">
    <property type="component" value="Unassembled WGS sequence"/>
</dbReference>
<protein>
    <submittedName>
        <fullName evidence="2">DUF485 domain-containing protein</fullName>
    </submittedName>
</protein>
<proteinExistence type="predicted"/>
<keyword evidence="1" id="KW-0472">Membrane</keyword>
<evidence type="ECO:0000313" key="3">
    <source>
        <dbReference type="Proteomes" id="UP000321234"/>
    </source>
</evidence>
<dbReference type="InterPro" id="IPR007436">
    <property type="entry name" value="DUF485"/>
</dbReference>
<name>A0A5C8Z5B5_9ACTN</name>
<organism evidence="2 3">
    <name type="scientific">Quadrisphaera setariae</name>
    <dbReference type="NCBI Taxonomy" id="2593304"/>
    <lineage>
        <taxon>Bacteria</taxon>
        <taxon>Bacillati</taxon>
        <taxon>Actinomycetota</taxon>
        <taxon>Actinomycetes</taxon>
        <taxon>Kineosporiales</taxon>
        <taxon>Kineosporiaceae</taxon>
        <taxon>Quadrisphaera</taxon>
    </lineage>
</organism>
<dbReference type="EMBL" id="VKAC01000015">
    <property type="protein sequence ID" value="TXR52321.1"/>
    <property type="molecule type" value="Genomic_DNA"/>
</dbReference>
<dbReference type="PANTHER" id="PTHR38441">
    <property type="entry name" value="INTEGRAL MEMBRANE PROTEIN-RELATED"/>
    <property type="match status" value="1"/>
</dbReference>
<keyword evidence="1" id="KW-0812">Transmembrane</keyword>
<dbReference type="OrthoDB" id="3543412at2"/>
<reference evidence="2 3" key="1">
    <citation type="submission" date="2019-07" db="EMBL/GenBank/DDBJ databases">
        <title>Quadrisphaera sp. strain DD2A genome sequencing and assembly.</title>
        <authorList>
            <person name="Kim I."/>
        </authorList>
    </citation>
    <scope>NUCLEOTIDE SEQUENCE [LARGE SCALE GENOMIC DNA]</scope>
    <source>
        <strain evidence="2 3">DD2A</strain>
    </source>
</reference>